<dbReference type="CDD" id="cd06464">
    <property type="entry name" value="ACD_sHsps-like"/>
    <property type="match status" value="1"/>
</dbReference>
<dbReference type="InterPro" id="IPR031107">
    <property type="entry name" value="Small_HSP"/>
</dbReference>
<dbReference type="PANTHER" id="PTHR11527">
    <property type="entry name" value="HEAT-SHOCK PROTEIN 20 FAMILY MEMBER"/>
    <property type="match status" value="1"/>
</dbReference>
<evidence type="ECO:0000313" key="5">
    <source>
        <dbReference type="Proteomes" id="UP000753961"/>
    </source>
</evidence>
<gene>
    <name evidence="4" type="ORF">KUV50_14980</name>
</gene>
<dbReference type="InterPro" id="IPR008978">
    <property type="entry name" value="HSP20-like_chaperone"/>
</dbReference>
<dbReference type="Gene3D" id="2.60.40.790">
    <property type="match status" value="1"/>
</dbReference>
<evidence type="ECO:0000256" key="1">
    <source>
        <dbReference type="PROSITE-ProRule" id="PRU00285"/>
    </source>
</evidence>
<comment type="caution">
    <text evidence="4">The sequence shown here is derived from an EMBL/GenBank/DDBJ whole genome shotgun (WGS) entry which is preliminary data.</text>
</comment>
<dbReference type="EMBL" id="JAHVHU010000014">
    <property type="protein sequence ID" value="MBY5959453.1"/>
    <property type="molecule type" value="Genomic_DNA"/>
</dbReference>
<comment type="similarity">
    <text evidence="1 2">Belongs to the small heat shock protein (HSP20) family.</text>
</comment>
<evidence type="ECO:0000256" key="2">
    <source>
        <dbReference type="RuleBase" id="RU003616"/>
    </source>
</evidence>
<name>A0A953HR95_9BACT</name>
<evidence type="ECO:0000259" key="3">
    <source>
        <dbReference type="PROSITE" id="PS01031"/>
    </source>
</evidence>
<dbReference type="Proteomes" id="UP000753961">
    <property type="component" value="Unassembled WGS sequence"/>
</dbReference>
<dbReference type="PROSITE" id="PS01031">
    <property type="entry name" value="SHSP"/>
    <property type="match status" value="1"/>
</dbReference>
<dbReference type="InterPro" id="IPR002068">
    <property type="entry name" value="A-crystallin/Hsp20_dom"/>
</dbReference>
<keyword evidence="5" id="KW-1185">Reference proteome</keyword>
<reference evidence="4" key="1">
    <citation type="submission" date="2021-06" db="EMBL/GenBank/DDBJ databases">
        <title>44 bacteria genomes isolated from Dapeng, Shenzhen.</title>
        <authorList>
            <person name="Zheng W."/>
            <person name="Yu S."/>
            <person name="Huang Y."/>
        </authorList>
    </citation>
    <scope>NUCLEOTIDE SEQUENCE</scope>
    <source>
        <strain evidence="4">DP5N28-2</strain>
    </source>
</reference>
<accession>A0A953HR95</accession>
<dbReference type="AlphaFoldDB" id="A0A953HR95"/>
<protein>
    <submittedName>
        <fullName evidence="4">Hsp20/alpha crystallin family protein</fullName>
    </submittedName>
</protein>
<organism evidence="4 5">
    <name type="scientific">Membranihabitans marinus</name>
    <dbReference type="NCBI Taxonomy" id="1227546"/>
    <lineage>
        <taxon>Bacteria</taxon>
        <taxon>Pseudomonadati</taxon>
        <taxon>Bacteroidota</taxon>
        <taxon>Saprospiria</taxon>
        <taxon>Saprospirales</taxon>
        <taxon>Saprospiraceae</taxon>
        <taxon>Membranihabitans</taxon>
    </lineage>
</organism>
<dbReference type="Pfam" id="PF00011">
    <property type="entry name" value="HSP20"/>
    <property type="match status" value="1"/>
</dbReference>
<feature type="domain" description="SHSP" evidence="3">
    <location>
        <begin position="29"/>
        <end position="141"/>
    </location>
</feature>
<dbReference type="RefSeq" id="WP_222580990.1">
    <property type="nucleotide sequence ID" value="NZ_JAHVHU010000014.1"/>
</dbReference>
<dbReference type="SUPFAM" id="SSF49764">
    <property type="entry name" value="HSP20-like chaperones"/>
    <property type="match status" value="1"/>
</dbReference>
<evidence type="ECO:0000313" key="4">
    <source>
        <dbReference type="EMBL" id="MBY5959453.1"/>
    </source>
</evidence>
<proteinExistence type="inferred from homology"/>
<sequence>MTTILKRTPAGMRTSYYPVFKSFNTRNGSVDRNTTAPINIIKNNHVYRVEVNLAGWQKEDVDIKVEDDTLIISGEKTTENEKEQEYHLREFSSEKFFRSIILSEEIDQEDIQAELKDGILTIELKKLSDEELNVSRKIEIQ</sequence>